<organism evidence="4 5">
    <name type="scientific">Phrynosoma platyrhinos</name>
    <name type="common">Desert horned lizard</name>
    <dbReference type="NCBI Taxonomy" id="52577"/>
    <lineage>
        <taxon>Eukaryota</taxon>
        <taxon>Metazoa</taxon>
        <taxon>Chordata</taxon>
        <taxon>Craniata</taxon>
        <taxon>Vertebrata</taxon>
        <taxon>Euteleostomi</taxon>
        <taxon>Lepidosauria</taxon>
        <taxon>Squamata</taxon>
        <taxon>Bifurcata</taxon>
        <taxon>Unidentata</taxon>
        <taxon>Episquamata</taxon>
        <taxon>Toxicofera</taxon>
        <taxon>Iguania</taxon>
        <taxon>Phrynosomatidae</taxon>
        <taxon>Phrynosomatinae</taxon>
        <taxon>Phrynosoma</taxon>
    </lineage>
</organism>
<dbReference type="PANTHER" id="PTHR21705:SF9">
    <property type="entry name" value="FHF COMPLEX SUBUNIT HOOK-INTERACTING PROTEIN 2B"/>
    <property type="match status" value="1"/>
</dbReference>
<reference evidence="4 5" key="1">
    <citation type="journal article" date="2022" name="Gigascience">
        <title>A chromosome-level genome assembly and annotation of the desert horned lizard, Phrynosoma platyrhinos, provides insight into chromosomal rearrangements among reptiles.</title>
        <authorList>
            <person name="Koochekian N."/>
            <person name="Ascanio A."/>
            <person name="Farleigh K."/>
            <person name="Card D.C."/>
            <person name="Schield D.R."/>
            <person name="Castoe T.A."/>
            <person name="Jezkova T."/>
        </authorList>
    </citation>
    <scope>NUCLEOTIDE SEQUENCE [LARGE SCALE GENOMIC DNA]</scope>
    <source>
        <strain evidence="4">NK-2021</strain>
    </source>
</reference>
<evidence type="ECO:0000313" key="5">
    <source>
        <dbReference type="Proteomes" id="UP000826234"/>
    </source>
</evidence>
<gene>
    <name evidence="4" type="ORF">JD844_030883</name>
</gene>
<dbReference type="SUPFAM" id="SSF48371">
    <property type="entry name" value="ARM repeat"/>
    <property type="match status" value="1"/>
</dbReference>
<dbReference type="InterPro" id="IPR045668">
    <property type="entry name" value="FHIP_KELAA_motif"/>
</dbReference>
<comment type="caution">
    <text evidence="4">The sequence shown here is derived from an EMBL/GenBank/DDBJ whole genome shotgun (WGS) entry which is preliminary data.</text>
</comment>
<dbReference type="Proteomes" id="UP000826234">
    <property type="component" value="Unassembled WGS sequence"/>
</dbReference>
<protein>
    <recommendedName>
        <fullName evidence="3">FHF complex subunit HOOK-interacting protein C-terminal domain-containing protein</fullName>
    </recommendedName>
</protein>
<evidence type="ECO:0000259" key="3">
    <source>
        <dbReference type="Pfam" id="PF19314"/>
    </source>
</evidence>
<sequence>MALLGRLGALLQRAMETVRPGGGRCGVRAALPRSLAHSLTYLPASLPQEEPRLDLPAAFADHWKGITHYYLEATDENKPAKQTDIPWHLKQMLDILVYEEKQQPSGETGPCLEYLLQHKVLETLGTLGKAEYPPGMRSQVLLFFSRLLGQMQCPLLHYLNVHRPVQKLLQLGSDALAPEPEKEAVQLVAVLCVKICQDPALLPCVLEDRSVDQPFHPQRSAAEPDLAPGGPLPPSPKEAQGGMPLTEPSSFAQNLVTSLISLCKSQKRKVALKAQENLLLLSSVSHPTAALALTRDGKLGTLVADNLCTLHDAIPDILNPADIVTLQPVSWRLQSTSTEEESSFPGQPNLEAFFAWLDLCDCLVKKSHPIVTDAVREAVSQRLFLGRLQPQLLQMAEHGILLATALLTVLVKQIRSPALLQELTVFVLGAKKGQVVPGDPDQQHPLRSQLIERCNHLSDEISMATLKLFEELLRLPDQHVVQTLVLDNLEQRGYILRSPPGQEEPVVREQEPCEDGLDLEEDPYFMDGFPSATFRASTKPKPAVLFVPKLKTQPGEHTDVKEVVSSFLCLVPSEAKTSTYLEEAGYDTYVHDASMLFKECSANAAHWNWPRTPRPLEGCPEISCFYEGHFLKVLLDRLTRILDQPYAVNLQVTSVLSRLALFPHPHLHEYFLDPYLPLAPGCRTLFSVLIRVIGDLMQRTQRIPNFLESLLQVRKQLMGLAPEESLIAHQTLMEGVVVLEEFCKELAAIVFVKSAPEGPH</sequence>
<name>A0ABQ7T021_PHRPL</name>
<dbReference type="EMBL" id="JAIPUX010003283">
    <property type="protein sequence ID" value="KAH0622998.1"/>
    <property type="molecule type" value="Genomic_DNA"/>
</dbReference>
<dbReference type="InterPro" id="IPR045669">
    <property type="entry name" value="FHIP_C"/>
</dbReference>
<evidence type="ECO:0000313" key="4">
    <source>
        <dbReference type="EMBL" id="KAH0622998.1"/>
    </source>
</evidence>
<comment type="similarity">
    <text evidence="1">Belongs to the FHIP family.</text>
</comment>
<feature type="region of interest" description="Disordered" evidence="2">
    <location>
        <begin position="215"/>
        <end position="247"/>
    </location>
</feature>
<dbReference type="InterPro" id="IPR019384">
    <property type="entry name" value="FHIP"/>
</dbReference>
<accession>A0ABQ7T021</accession>
<dbReference type="PANTHER" id="PTHR21705">
    <property type="entry name" value="RAI16 PROTEIN-RELATED"/>
    <property type="match status" value="1"/>
</dbReference>
<proteinExistence type="inferred from homology"/>
<dbReference type="Pfam" id="PF10257">
    <property type="entry name" value="RAI16-like"/>
    <property type="match status" value="1"/>
</dbReference>
<evidence type="ECO:0000256" key="1">
    <source>
        <dbReference type="ARBA" id="ARBA00024336"/>
    </source>
</evidence>
<feature type="domain" description="FHF complex subunit HOOK-interacting protein C-terminal" evidence="3">
    <location>
        <begin position="627"/>
        <end position="719"/>
    </location>
</feature>
<keyword evidence="5" id="KW-1185">Reference proteome</keyword>
<dbReference type="Pfam" id="PF19311">
    <property type="entry name" value="KELAA"/>
    <property type="match status" value="1"/>
</dbReference>
<evidence type="ECO:0000256" key="2">
    <source>
        <dbReference type="SAM" id="MobiDB-lite"/>
    </source>
</evidence>
<dbReference type="Pfam" id="PF19314">
    <property type="entry name" value="DUF5917"/>
    <property type="match status" value="1"/>
</dbReference>
<dbReference type="InterPro" id="IPR016024">
    <property type="entry name" value="ARM-type_fold"/>
</dbReference>